<dbReference type="RefSeq" id="XP_060439381.1">
    <property type="nucleotide sequence ID" value="XM_060586955.1"/>
</dbReference>
<keyword evidence="9" id="KW-1185">Reference proteome</keyword>
<evidence type="ECO:0000256" key="6">
    <source>
        <dbReference type="ARBA" id="ARBA00023136"/>
    </source>
</evidence>
<reference evidence="8" key="1">
    <citation type="submission" date="2021-06" db="EMBL/GenBank/DDBJ databases">
        <title>Comparative genomics, transcriptomics and evolutionary studies reveal genomic signatures of adaptation to plant cell wall in hemibiotrophic fungi.</title>
        <authorList>
            <consortium name="DOE Joint Genome Institute"/>
            <person name="Baroncelli R."/>
            <person name="Diaz J.F."/>
            <person name="Benocci T."/>
            <person name="Peng M."/>
            <person name="Battaglia E."/>
            <person name="Haridas S."/>
            <person name="Andreopoulos W."/>
            <person name="Labutti K."/>
            <person name="Pangilinan J."/>
            <person name="Floch G.L."/>
            <person name="Makela M.R."/>
            <person name="Henrissat B."/>
            <person name="Grigoriev I.V."/>
            <person name="Crouch J.A."/>
            <person name="De Vries R.P."/>
            <person name="Sukno S.A."/>
            <person name="Thon M.R."/>
        </authorList>
    </citation>
    <scope>NUCLEOTIDE SEQUENCE</scope>
    <source>
        <strain evidence="8">CBS 102054</strain>
    </source>
</reference>
<dbReference type="GO" id="GO:0016020">
    <property type="term" value="C:membrane"/>
    <property type="evidence" value="ECO:0007669"/>
    <property type="project" value="UniProtKB-SubCell"/>
</dbReference>
<evidence type="ECO:0000256" key="2">
    <source>
        <dbReference type="ARBA" id="ARBA00004240"/>
    </source>
</evidence>
<keyword evidence="4" id="KW-0256">Endoplasmic reticulum</keyword>
<dbReference type="EMBL" id="JAHMHQ010000029">
    <property type="protein sequence ID" value="KAK1623386.1"/>
    <property type="molecule type" value="Genomic_DNA"/>
</dbReference>
<gene>
    <name evidence="8" type="ORF">BDP81DRAFT_384530</name>
</gene>
<dbReference type="GO" id="GO:0005739">
    <property type="term" value="C:mitochondrion"/>
    <property type="evidence" value="ECO:0007669"/>
    <property type="project" value="UniProtKB-SubCell"/>
</dbReference>
<comment type="caution">
    <text evidence="8">The sequence shown here is derived from an EMBL/GenBank/DDBJ whole genome shotgun (WGS) entry which is preliminary data.</text>
</comment>
<accession>A0AAJ0E9A0</accession>
<comment type="subcellular location">
    <subcellularLocation>
        <location evidence="2">Endoplasmic reticulum</location>
    </subcellularLocation>
    <subcellularLocation>
        <location evidence="3">Membrane</location>
    </subcellularLocation>
    <subcellularLocation>
        <location evidence="1">Mitochondrion</location>
    </subcellularLocation>
</comment>
<dbReference type="SUPFAM" id="SSF53474">
    <property type="entry name" value="alpha/beta-Hydrolases"/>
    <property type="match status" value="1"/>
</dbReference>
<name>A0AAJ0E9A0_9PEZI</name>
<evidence type="ECO:0000313" key="9">
    <source>
        <dbReference type="Proteomes" id="UP001243989"/>
    </source>
</evidence>
<dbReference type="PANTHER" id="PTHR48182">
    <property type="entry name" value="PROTEIN SERAC1"/>
    <property type="match status" value="1"/>
</dbReference>
<protein>
    <recommendedName>
        <fullName evidence="10">Protein SERAC1</fullName>
    </recommendedName>
</protein>
<dbReference type="GeneID" id="85471817"/>
<keyword evidence="5" id="KW-0496">Mitochondrion</keyword>
<evidence type="ECO:0000256" key="7">
    <source>
        <dbReference type="SAM" id="SignalP"/>
    </source>
</evidence>
<keyword evidence="6" id="KW-0472">Membrane</keyword>
<dbReference type="Proteomes" id="UP001243989">
    <property type="component" value="Unassembled WGS sequence"/>
</dbReference>
<evidence type="ECO:0000313" key="8">
    <source>
        <dbReference type="EMBL" id="KAK1623386.1"/>
    </source>
</evidence>
<dbReference type="InterPro" id="IPR052374">
    <property type="entry name" value="SERAC1"/>
</dbReference>
<dbReference type="AlphaFoldDB" id="A0AAJ0E9A0"/>
<dbReference type="PANTHER" id="PTHR48182:SF2">
    <property type="entry name" value="PROTEIN SERAC1"/>
    <property type="match status" value="1"/>
</dbReference>
<feature type="signal peptide" evidence="7">
    <location>
        <begin position="1"/>
        <end position="18"/>
    </location>
</feature>
<evidence type="ECO:0000256" key="1">
    <source>
        <dbReference type="ARBA" id="ARBA00004173"/>
    </source>
</evidence>
<feature type="chain" id="PRO_5042473091" description="Protein SERAC1" evidence="7">
    <location>
        <begin position="19"/>
        <end position="195"/>
    </location>
</feature>
<dbReference type="GO" id="GO:0005783">
    <property type="term" value="C:endoplasmic reticulum"/>
    <property type="evidence" value="ECO:0007669"/>
    <property type="project" value="UniProtKB-SubCell"/>
</dbReference>
<dbReference type="Gene3D" id="3.40.50.1820">
    <property type="entry name" value="alpha/beta hydrolase"/>
    <property type="match status" value="1"/>
</dbReference>
<dbReference type="InterPro" id="IPR029058">
    <property type="entry name" value="AB_hydrolase_fold"/>
</dbReference>
<evidence type="ECO:0000256" key="5">
    <source>
        <dbReference type="ARBA" id="ARBA00023128"/>
    </source>
</evidence>
<keyword evidence="7" id="KW-0732">Signal</keyword>
<proteinExistence type="predicted"/>
<evidence type="ECO:0000256" key="3">
    <source>
        <dbReference type="ARBA" id="ARBA00004370"/>
    </source>
</evidence>
<evidence type="ECO:0000256" key="4">
    <source>
        <dbReference type="ARBA" id="ARBA00022824"/>
    </source>
</evidence>
<organism evidence="8 9">
    <name type="scientific">Colletotrichum phormii</name>
    <dbReference type="NCBI Taxonomy" id="359342"/>
    <lineage>
        <taxon>Eukaryota</taxon>
        <taxon>Fungi</taxon>
        <taxon>Dikarya</taxon>
        <taxon>Ascomycota</taxon>
        <taxon>Pezizomycotina</taxon>
        <taxon>Sordariomycetes</taxon>
        <taxon>Hypocreomycetidae</taxon>
        <taxon>Glomerellales</taxon>
        <taxon>Glomerellaceae</taxon>
        <taxon>Colletotrichum</taxon>
        <taxon>Colletotrichum acutatum species complex</taxon>
    </lineage>
</organism>
<sequence>MIEYAILLFYICCTVALAVVDASDFGGLGLNLLADPQDAEFDIIAIHGLDGHWRNSWTSGDGVFWLQDLLPIRVPQARIYSYSHDSRTRGGEVPFTLDMSDHGIALVRDLTIERGLTATERRPIIFIAHSLGGLIVKSVRIPHLCLCRIGSPIRPRVGAEHGPPLGGTLRPRLPTQPPVGISLLLLTQNQSIQRY</sequence>
<evidence type="ECO:0008006" key="10">
    <source>
        <dbReference type="Google" id="ProtNLM"/>
    </source>
</evidence>